<dbReference type="PANTHER" id="PTHR41534">
    <property type="entry name" value="BLR3401 PROTEIN"/>
    <property type="match status" value="1"/>
</dbReference>
<dbReference type="AlphaFoldDB" id="A0A0L0JUG7"/>
<sequence length="175" mass="19945">MPTQTPTPPVSPANTPDHLVRSVERFLYEEAELLDTWRLHEWLELFAPHGQYHVPATDLPDGDPAHDLFLIQDDRFLLEQRVNSLLTRAAHAEYPHSRTRHMITNVRVAETGGGRLSVTANFAVFRMRSGTVDTYVGQYRNIMLQDDDGTFLYETRKAVLDLDALRPHGKVSVIL</sequence>
<evidence type="ECO:0000313" key="3">
    <source>
        <dbReference type="EMBL" id="KND29070.1"/>
    </source>
</evidence>
<dbReference type="Proteomes" id="UP000037151">
    <property type="component" value="Unassembled WGS sequence"/>
</dbReference>
<dbReference type="Pfam" id="PF00866">
    <property type="entry name" value="Ring_hydroxyl_B"/>
    <property type="match status" value="1"/>
</dbReference>
<dbReference type="GO" id="GO:0051213">
    <property type="term" value="F:dioxygenase activity"/>
    <property type="evidence" value="ECO:0007669"/>
    <property type="project" value="UniProtKB-KW"/>
</dbReference>
<proteinExistence type="inferred from homology"/>
<gene>
    <name evidence="3" type="ORF">IQ63_32015</name>
</gene>
<dbReference type="RefSeq" id="WP_050373732.1">
    <property type="nucleotide sequence ID" value="NZ_KQ257831.1"/>
</dbReference>
<dbReference type="SUPFAM" id="SSF54427">
    <property type="entry name" value="NTF2-like"/>
    <property type="match status" value="1"/>
</dbReference>
<accession>A0A0L0JUG7</accession>
<keyword evidence="2" id="KW-0560">Oxidoreductase</keyword>
<evidence type="ECO:0000256" key="2">
    <source>
        <dbReference type="ARBA" id="ARBA00023002"/>
    </source>
</evidence>
<organism evidence="3 4">
    <name type="scientific">Streptomyces acidiscabies</name>
    <dbReference type="NCBI Taxonomy" id="42234"/>
    <lineage>
        <taxon>Bacteria</taxon>
        <taxon>Bacillati</taxon>
        <taxon>Actinomycetota</taxon>
        <taxon>Actinomycetes</taxon>
        <taxon>Kitasatosporales</taxon>
        <taxon>Streptomycetaceae</taxon>
        <taxon>Streptomyces</taxon>
    </lineage>
</organism>
<comment type="similarity">
    <text evidence="1">Belongs to the bacterial ring-hydroxylating dioxygenase beta subunit family.</text>
</comment>
<dbReference type="InterPro" id="IPR000391">
    <property type="entry name" value="Rng_hydr_dOase-bsu"/>
</dbReference>
<dbReference type="EMBL" id="JPPY01000180">
    <property type="protein sequence ID" value="KND29070.1"/>
    <property type="molecule type" value="Genomic_DNA"/>
</dbReference>
<dbReference type="OrthoDB" id="3212009at2"/>
<evidence type="ECO:0000256" key="1">
    <source>
        <dbReference type="ARBA" id="ARBA00009570"/>
    </source>
</evidence>
<name>A0A0L0JUG7_9ACTN</name>
<keyword evidence="3" id="KW-0223">Dioxygenase</keyword>
<dbReference type="PATRIC" id="fig|42234.21.peg.6592"/>
<evidence type="ECO:0000313" key="4">
    <source>
        <dbReference type="Proteomes" id="UP000037151"/>
    </source>
</evidence>
<comment type="caution">
    <text evidence="3">The sequence shown here is derived from an EMBL/GenBank/DDBJ whole genome shotgun (WGS) entry which is preliminary data.</text>
</comment>
<dbReference type="GO" id="GO:0019380">
    <property type="term" value="P:3-phenylpropionate catabolic process"/>
    <property type="evidence" value="ECO:0007669"/>
    <property type="project" value="TreeGrafter"/>
</dbReference>
<protein>
    <submittedName>
        <fullName evidence="3">p-cumate dioxygenase</fullName>
    </submittedName>
</protein>
<reference evidence="4" key="1">
    <citation type="submission" date="2014-07" db="EMBL/GenBank/DDBJ databases">
        <title>Genome sequencing of plant-pathogenic Streptomyces species.</title>
        <authorList>
            <person name="Harrison J."/>
            <person name="Sapp M."/>
            <person name="Thwaites R."/>
            <person name="Studholme D.J."/>
        </authorList>
    </citation>
    <scope>NUCLEOTIDE SEQUENCE [LARGE SCALE GENOMIC DNA]</scope>
    <source>
        <strain evidence="4">NCPPB 4445</strain>
    </source>
</reference>
<dbReference type="CDD" id="cd00667">
    <property type="entry name" value="ring_hydroxylating_dioxygenases_beta"/>
    <property type="match status" value="1"/>
</dbReference>
<dbReference type="Gene3D" id="3.10.450.50">
    <property type="match status" value="1"/>
</dbReference>
<dbReference type="PANTHER" id="PTHR41534:SF2">
    <property type="entry name" value="3-PHENYLPROPIONATE_CINNAMIC ACID DIOXYGENASE SUBUNIT BETA"/>
    <property type="match status" value="1"/>
</dbReference>
<dbReference type="InterPro" id="IPR032710">
    <property type="entry name" value="NTF2-like_dom_sf"/>
</dbReference>